<gene>
    <name evidence="7" type="ORF">D9757_011981</name>
</gene>
<keyword evidence="5" id="KW-0539">Nucleus</keyword>
<dbReference type="OrthoDB" id="10258327at2759"/>
<reference evidence="7 8" key="1">
    <citation type="journal article" date="2020" name="ISME J.">
        <title>Uncovering the hidden diversity of litter-decomposition mechanisms in mushroom-forming fungi.</title>
        <authorList>
            <person name="Floudas D."/>
            <person name="Bentzer J."/>
            <person name="Ahren D."/>
            <person name="Johansson T."/>
            <person name="Persson P."/>
            <person name="Tunlid A."/>
        </authorList>
    </citation>
    <scope>NUCLEOTIDE SEQUENCE [LARGE SCALE GENOMIC DNA]</scope>
    <source>
        <strain evidence="7 8">CBS 406.79</strain>
    </source>
</reference>
<dbReference type="AlphaFoldDB" id="A0A8H5GR94"/>
<comment type="caution">
    <text evidence="7">The sequence shown here is derived from an EMBL/GenBank/DDBJ whole genome shotgun (WGS) entry which is preliminary data.</text>
</comment>
<evidence type="ECO:0000256" key="2">
    <source>
        <dbReference type="ARBA" id="ARBA00010239"/>
    </source>
</evidence>
<feature type="compositionally biased region" description="Polar residues" evidence="6">
    <location>
        <begin position="25"/>
        <end position="37"/>
    </location>
</feature>
<accession>A0A8H5GR94</accession>
<dbReference type="GO" id="GO:0000228">
    <property type="term" value="C:nuclear chromosome"/>
    <property type="evidence" value="ECO:0007669"/>
    <property type="project" value="InterPro"/>
</dbReference>
<evidence type="ECO:0000256" key="5">
    <source>
        <dbReference type="ARBA" id="ARBA00023242"/>
    </source>
</evidence>
<dbReference type="EMBL" id="JAACJN010000125">
    <property type="protein sequence ID" value="KAF5369739.1"/>
    <property type="molecule type" value="Genomic_DNA"/>
</dbReference>
<evidence type="ECO:0000256" key="4">
    <source>
        <dbReference type="ARBA" id="ARBA00023163"/>
    </source>
</evidence>
<evidence type="ECO:0000256" key="6">
    <source>
        <dbReference type="SAM" id="MobiDB-lite"/>
    </source>
</evidence>
<evidence type="ECO:0000256" key="1">
    <source>
        <dbReference type="ARBA" id="ARBA00004123"/>
    </source>
</evidence>
<proteinExistence type="inferred from homology"/>
<dbReference type="Proteomes" id="UP000518752">
    <property type="component" value="Unassembled WGS sequence"/>
</dbReference>
<keyword evidence="8" id="KW-1185">Reference proteome</keyword>
<keyword evidence="4" id="KW-0804">Transcription</keyword>
<protein>
    <submittedName>
        <fullName evidence="7">Uncharacterized protein</fullName>
    </submittedName>
</protein>
<organism evidence="7 8">
    <name type="scientific">Collybiopsis confluens</name>
    <dbReference type="NCBI Taxonomy" id="2823264"/>
    <lineage>
        <taxon>Eukaryota</taxon>
        <taxon>Fungi</taxon>
        <taxon>Dikarya</taxon>
        <taxon>Basidiomycota</taxon>
        <taxon>Agaricomycotina</taxon>
        <taxon>Agaricomycetes</taxon>
        <taxon>Agaricomycetidae</taxon>
        <taxon>Agaricales</taxon>
        <taxon>Marasmiineae</taxon>
        <taxon>Omphalotaceae</taxon>
        <taxon>Collybiopsis</taxon>
    </lineage>
</organism>
<dbReference type="PANTHER" id="PTHR10019">
    <property type="entry name" value="SNF5"/>
    <property type="match status" value="1"/>
</dbReference>
<feature type="compositionally biased region" description="Low complexity" evidence="6">
    <location>
        <begin position="1"/>
        <end position="24"/>
    </location>
</feature>
<evidence type="ECO:0000256" key="3">
    <source>
        <dbReference type="ARBA" id="ARBA00023015"/>
    </source>
</evidence>
<comment type="similarity">
    <text evidence="2">Belongs to the SNF5 family.</text>
</comment>
<evidence type="ECO:0000313" key="8">
    <source>
        <dbReference type="Proteomes" id="UP000518752"/>
    </source>
</evidence>
<feature type="region of interest" description="Disordered" evidence="6">
    <location>
        <begin position="1"/>
        <end position="45"/>
    </location>
</feature>
<dbReference type="GO" id="GO:0006338">
    <property type="term" value="P:chromatin remodeling"/>
    <property type="evidence" value="ECO:0007669"/>
    <property type="project" value="InterPro"/>
</dbReference>
<evidence type="ECO:0000313" key="7">
    <source>
        <dbReference type="EMBL" id="KAF5369739.1"/>
    </source>
</evidence>
<sequence length="239" mass="27025">MGLTRPGTPSGFSPSTPASASTPGVSGQQLENIQARPQSPPSNWPEQLVPIHLEFDVDHHKYRDTFVWNLNEIFAQTVVADYQLAPTYHSTIVKNIQEQLGDYKAHSALYNGEGGEYLGNDSDPSSVERGVLDEKDAIWWENWRKRLRTKHGFVKTGKGPVNHKQKGKSKNAKEGPGTRCYKLCSDAYSFWISIFSLTFIVGSMKLDNQFEWDIDNVKVSPEHFAEVYTRDLDLSGEFW</sequence>
<keyword evidence="3" id="KW-0805">Transcription regulation</keyword>
<comment type="subcellular location">
    <subcellularLocation>
        <location evidence="1">Nucleus</location>
    </subcellularLocation>
</comment>
<dbReference type="Pfam" id="PF04855">
    <property type="entry name" value="SNF5"/>
    <property type="match status" value="1"/>
</dbReference>
<dbReference type="InterPro" id="IPR006939">
    <property type="entry name" value="SNF5"/>
</dbReference>
<name>A0A8H5GR94_9AGAR</name>